<dbReference type="AlphaFoldDB" id="A0A5C3KI05"/>
<evidence type="ECO:0000313" key="3">
    <source>
        <dbReference type="Proteomes" id="UP000307440"/>
    </source>
</evidence>
<dbReference type="EMBL" id="ML210337">
    <property type="protein sequence ID" value="TFK19505.1"/>
    <property type="molecule type" value="Genomic_DNA"/>
</dbReference>
<keyword evidence="3" id="KW-1185">Reference proteome</keyword>
<feature type="transmembrane region" description="Helical" evidence="1">
    <location>
        <begin position="7"/>
        <end position="27"/>
    </location>
</feature>
<evidence type="ECO:0000313" key="2">
    <source>
        <dbReference type="EMBL" id="TFK19505.1"/>
    </source>
</evidence>
<dbReference type="STRING" id="230819.A0A5C3KI05"/>
<keyword evidence="1" id="KW-0812">Transmembrane</keyword>
<feature type="transmembrane region" description="Helical" evidence="1">
    <location>
        <begin position="74"/>
        <end position="95"/>
    </location>
</feature>
<accession>A0A5C3KI05</accession>
<evidence type="ECO:0000256" key="1">
    <source>
        <dbReference type="SAM" id="Phobius"/>
    </source>
</evidence>
<organism evidence="2 3">
    <name type="scientific">Coprinopsis marcescibilis</name>
    <name type="common">Agaric fungus</name>
    <name type="synonym">Psathyrella marcescibilis</name>
    <dbReference type="NCBI Taxonomy" id="230819"/>
    <lineage>
        <taxon>Eukaryota</taxon>
        <taxon>Fungi</taxon>
        <taxon>Dikarya</taxon>
        <taxon>Basidiomycota</taxon>
        <taxon>Agaricomycotina</taxon>
        <taxon>Agaricomycetes</taxon>
        <taxon>Agaricomycetidae</taxon>
        <taxon>Agaricales</taxon>
        <taxon>Agaricineae</taxon>
        <taxon>Psathyrellaceae</taxon>
        <taxon>Coprinopsis</taxon>
    </lineage>
</organism>
<dbReference type="OrthoDB" id="5784at2759"/>
<keyword evidence="1" id="KW-0472">Membrane</keyword>
<sequence>MSRMLRLLIPIAYAIVLIISVTSQFFFPTNPTFIYLLSFYSSWFISPDARPAVSVSLLPTLLDSLRRQPLHAPFGYMNLAGVLIQILFLCSLPWYEVIHGLTPANYGM</sequence>
<gene>
    <name evidence="2" type="ORF">FA15DRAFT_674344</name>
</gene>
<name>A0A5C3KI05_COPMA</name>
<reference evidence="2 3" key="1">
    <citation type="journal article" date="2019" name="Nat. Ecol. Evol.">
        <title>Megaphylogeny resolves global patterns of mushroom evolution.</title>
        <authorList>
            <person name="Varga T."/>
            <person name="Krizsan K."/>
            <person name="Foldi C."/>
            <person name="Dima B."/>
            <person name="Sanchez-Garcia M."/>
            <person name="Sanchez-Ramirez S."/>
            <person name="Szollosi G.J."/>
            <person name="Szarkandi J.G."/>
            <person name="Papp V."/>
            <person name="Albert L."/>
            <person name="Andreopoulos W."/>
            <person name="Angelini C."/>
            <person name="Antonin V."/>
            <person name="Barry K.W."/>
            <person name="Bougher N.L."/>
            <person name="Buchanan P."/>
            <person name="Buyck B."/>
            <person name="Bense V."/>
            <person name="Catcheside P."/>
            <person name="Chovatia M."/>
            <person name="Cooper J."/>
            <person name="Damon W."/>
            <person name="Desjardin D."/>
            <person name="Finy P."/>
            <person name="Geml J."/>
            <person name="Haridas S."/>
            <person name="Hughes K."/>
            <person name="Justo A."/>
            <person name="Karasinski D."/>
            <person name="Kautmanova I."/>
            <person name="Kiss B."/>
            <person name="Kocsube S."/>
            <person name="Kotiranta H."/>
            <person name="LaButti K.M."/>
            <person name="Lechner B.E."/>
            <person name="Liimatainen K."/>
            <person name="Lipzen A."/>
            <person name="Lukacs Z."/>
            <person name="Mihaltcheva S."/>
            <person name="Morgado L.N."/>
            <person name="Niskanen T."/>
            <person name="Noordeloos M.E."/>
            <person name="Ohm R.A."/>
            <person name="Ortiz-Santana B."/>
            <person name="Ovrebo C."/>
            <person name="Racz N."/>
            <person name="Riley R."/>
            <person name="Savchenko A."/>
            <person name="Shiryaev A."/>
            <person name="Soop K."/>
            <person name="Spirin V."/>
            <person name="Szebenyi C."/>
            <person name="Tomsovsky M."/>
            <person name="Tulloss R.E."/>
            <person name="Uehling J."/>
            <person name="Grigoriev I.V."/>
            <person name="Vagvolgyi C."/>
            <person name="Papp T."/>
            <person name="Martin F.M."/>
            <person name="Miettinen O."/>
            <person name="Hibbett D.S."/>
            <person name="Nagy L.G."/>
        </authorList>
    </citation>
    <scope>NUCLEOTIDE SEQUENCE [LARGE SCALE GENOMIC DNA]</scope>
    <source>
        <strain evidence="2 3">CBS 121175</strain>
    </source>
</reference>
<protein>
    <submittedName>
        <fullName evidence="2">Uncharacterized protein</fullName>
    </submittedName>
</protein>
<keyword evidence="1" id="KW-1133">Transmembrane helix</keyword>
<dbReference type="Proteomes" id="UP000307440">
    <property type="component" value="Unassembled WGS sequence"/>
</dbReference>
<feature type="non-terminal residue" evidence="2">
    <location>
        <position position="108"/>
    </location>
</feature>
<proteinExistence type="predicted"/>